<feature type="chain" id="PRO_5021236515" evidence="1">
    <location>
        <begin position="21"/>
        <end position="141"/>
    </location>
</feature>
<dbReference type="RefSeq" id="WP_141345295.1">
    <property type="nucleotide sequence ID" value="NZ_BJLF01000007.1"/>
</dbReference>
<evidence type="ECO:0000256" key="1">
    <source>
        <dbReference type="SAM" id="SignalP"/>
    </source>
</evidence>
<reference evidence="2 3" key="1">
    <citation type="submission" date="2019-06" db="EMBL/GenBank/DDBJ databases">
        <title>Whole genome shotgun sequence of Vibrio inusitatus NBRC 102082.</title>
        <authorList>
            <person name="Hosoyama A."/>
            <person name="Uohara A."/>
            <person name="Ohji S."/>
            <person name="Ichikawa N."/>
        </authorList>
    </citation>
    <scope>NUCLEOTIDE SEQUENCE [LARGE SCALE GENOMIC DNA]</scope>
    <source>
        <strain evidence="2 3">NBRC 102082</strain>
    </source>
</reference>
<dbReference type="AlphaFoldDB" id="A0A4Y3HV38"/>
<dbReference type="OrthoDB" id="6267264at2"/>
<name>A0A4Y3HV38_9VIBR</name>
<organism evidence="2 3">
    <name type="scientific">Vibrio inusitatus NBRC 102082</name>
    <dbReference type="NCBI Taxonomy" id="1219070"/>
    <lineage>
        <taxon>Bacteria</taxon>
        <taxon>Pseudomonadati</taxon>
        <taxon>Pseudomonadota</taxon>
        <taxon>Gammaproteobacteria</taxon>
        <taxon>Vibrionales</taxon>
        <taxon>Vibrionaceae</taxon>
        <taxon>Vibrio</taxon>
    </lineage>
</organism>
<feature type="signal peptide" evidence="1">
    <location>
        <begin position="1"/>
        <end position="20"/>
    </location>
</feature>
<evidence type="ECO:0000313" key="2">
    <source>
        <dbReference type="EMBL" id="GEA50956.1"/>
    </source>
</evidence>
<protein>
    <submittedName>
        <fullName evidence="2">Uncharacterized protein</fullName>
    </submittedName>
</protein>
<gene>
    <name evidence="2" type="ORF">VIN01S_17600</name>
</gene>
<keyword evidence="1" id="KW-0732">Signal</keyword>
<sequence length="141" mass="16138">MKKTLIAVSLVTLLSTGAVAKNISQEQQKIDADMASLETAVPVLVHIEKDIDTNAQQVEYKGFVISEYKDIYVTHHDAKKMGLEKVHTFHVYNQHDIDKLSADIAKHIEKDQPDFFSVDLYKDYYGDSGVFRYVARVIEYR</sequence>
<keyword evidence="3" id="KW-1185">Reference proteome</keyword>
<evidence type="ECO:0000313" key="3">
    <source>
        <dbReference type="Proteomes" id="UP000318717"/>
    </source>
</evidence>
<accession>A0A4Y3HV38</accession>
<dbReference type="EMBL" id="BJLF01000007">
    <property type="protein sequence ID" value="GEA50956.1"/>
    <property type="molecule type" value="Genomic_DNA"/>
</dbReference>
<comment type="caution">
    <text evidence="2">The sequence shown here is derived from an EMBL/GenBank/DDBJ whole genome shotgun (WGS) entry which is preliminary data.</text>
</comment>
<proteinExistence type="predicted"/>
<dbReference type="Proteomes" id="UP000318717">
    <property type="component" value="Unassembled WGS sequence"/>
</dbReference>